<dbReference type="InterPro" id="IPR037291">
    <property type="entry name" value="DUF4139"/>
</dbReference>
<evidence type="ECO:0000259" key="3">
    <source>
        <dbReference type="Pfam" id="PF13598"/>
    </source>
</evidence>
<keyword evidence="1" id="KW-0175">Coiled coil</keyword>
<name>A0A8H5FFT6_9AGAR</name>
<feature type="region of interest" description="Disordered" evidence="2">
    <location>
        <begin position="269"/>
        <end position="320"/>
    </location>
</feature>
<feature type="compositionally biased region" description="Basic residues" evidence="2">
    <location>
        <begin position="279"/>
        <end position="294"/>
    </location>
</feature>
<reference evidence="5 6" key="1">
    <citation type="journal article" date="2020" name="ISME J.">
        <title>Uncovering the hidden diversity of litter-decomposition mechanisms in mushroom-forming fungi.</title>
        <authorList>
            <person name="Floudas D."/>
            <person name="Bentzer J."/>
            <person name="Ahren D."/>
            <person name="Johansson T."/>
            <person name="Persson P."/>
            <person name="Tunlid A."/>
        </authorList>
    </citation>
    <scope>NUCLEOTIDE SEQUENCE [LARGE SCALE GENOMIC DNA]</scope>
    <source>
        <strain evidence="5 6">CBS 291.85</strain>
    </source>
</reference>
<dbReference type="Pfam" id="PF13600">
    <property type="entry name" value="DUF4140"/>
    <property type="match status" value="1"/>
</dbReference>
<dbReference type="InterPro" id="IPR011935">
    <property type="entry name" value="CHP02231"/>
</dbReference>
<evidence type="ECO:0000256" key="2">
    <source>
        <dbReference type="SAM" id="MobiDB-lite"/>
    </source>
</evidence>
<feature type="domain" description="DUF4139" evidence="3">
    <location>
        <begin position="198"/>
        <end position="501"/>
    </location>
</feature>
<evidence type="ECO:0000256" key="1">
    <source>
        <dbReference type="SAM" id="Coils"/>
    </source>
</evidence>
<keyword evidence="6" id="KW-1185">Reference proteome</keyword>
<dbReference type="NCBIfam" id="TIGR02231">
    <property type="entry name" value="mucoidy inhibitor MuiA family protein"/>
    <property type="match status" value="1"/>
</dbReference>
<dbReference type="PANTHER" id="PTHR31005">
    <property type="entry name" value="DUF4139 DOMAIN-CONTAINING PROTEIN"/>
    <property type="match status" value="1"/>
</dbReference>
<dbReference type="Proteomes" id="UP000559256">
    <property type="component" value="Unassembled WGS sequence"/>
</dbReference>
<gene>
    <name evidence="5" type="ORF">D9758_014296</name>
</gene>
<dbReference type="OrthoDB" id="10068793at2759"/>
<feature type="compositionally biased region" description="Acidic residues" evidence="2">
    <location>
        <begin position="299"/>
        <end position="320"/>
    </location>
</feature>
<feature type="domain" description="DUF4140" evidence="4">
    <location>
        <begin position="32"/>
        <end position="122"/>
    </location>
</feature>
<evidence type="ECO:0000259" key="4">
    <source>
        <dbReference type="Pfam" id="PF13600"/>
    </source>
</evidence>
<proteinExistence type="predicted"/>
<sequence length="606" mass="67375">MSSASSSDGSERGFALYAATESKILGIRLYTTKRAEVTREFTFDVKQGQNRVHLEGISAFMDQDSVRVEARGPATIHDVSISKLPSNNLQAITMSGLKRRRSELEDRMKVLRNTQNSLASYLSTMNAQSTPPEHVEDFVKTYARLSDDIHQKLQEVEEELQDVEECITEENSLEYRRIEGFQVSVELWSDMEGKMELVLSYAVTEAFWRPAYEIRVDTNQQQAPVTVIYKAVISQSTGEAWSDAPLTLETVTPRQNFTMAEFGTWDITVSNPHQVTSPTRKRKSTASTRPRKRGRFLDVEPEAPEEEDADAEDDDYVEDDKDTTMHHTTLVPSGSHFIPPFQIPGSVTIPSRRRSQNFTIAQLHLKADLIWECLPKQDSRVYMKAKIHNDSAYAFLLGQAHVFVDKSFVSKVCLRPVNPAESFNLSLGVDPYIQVGYHPCGKEVTNSNPMSGFLSKATSATYTRKMSISNKGRAPISLLRVLDNIPVSDDSQITVKLLQPALKLPTLPLPTISSPSTSTSTISAFTTSNSTNGIPVLSLGEGVSAQWYAAEQALAGTASTSELERIGRDGKISWLIEELKPQATVDLVLQWEISAESLDLSQILGV</sequence>
<evidence type="ECO:0000313" key="6">
    <source>
        <dbReference type="Proteomes" id="UP000559256"/>
    </source>
</evidence>
<feature type="compositionally biased region" description="Polar residues" evidence="2">
    <location>
        <begin position="269"/>
        <end position="278"/>
    </location>
</feature>
<dbReference type="AlphaFoldDB" id="A0A8H5FFT6"/>
<dbReference type="EMBL" id="JAACJM010000250">
    <property type="protein sequence ID" value="KAF5334858.1"/>
    <property type="molecule type" value="Genomic_DNA"/>
</dbReference>
<evidence type="ECO:0008006" key="7">
    <source>
        <dbReference type="Google" id="ProtNLM"/>
    </source>
</evidence>
<dbReference type="PANTHER" id="PTHR31005:SF8">
    <property type="entry name" value="DUF4139 DOMAIN-CONTAINING PROTEIN"/>
    <property type="match status" value="1"/>
</dbReference>
<evidence type="ECO:0000313" key="5">
    <source>
        <dbReference type="EMBL" id="KAF5334858.1"/>
    </source>
</evidence>
<organism evidence="5 6">
    <name type="scientific">Tetrapyrgos nigripes</name>
    <dbReference type="NCBI Taxonomy" id="182062"/>
    <lineage>
        <taxon>Eukaryota</taxon>
        <taxon>Fungi</taxon>
        <taxon>Dikarya</taxon>
        <taxon>Basidiomycota</taxon>
        <taxon>Agaricomycotina</taxon>
        <taxon>Agaricomycetes</taxon>
        <taxon>Agaricomycetidae</taxon>
        <taxon>Agaricales</taxon>
        <taxon>Marasmiineae</taxon>
        <taxon>Marasmiaceae</taxon>
        <taxon>Tetrapyrgos</taxon>
    </lineage>
</organism>
<dbReference type="InterPro" id="IPR025554">
    <property type="entry name" value="DUF4140"/>
</dbReference>
<dbReference type="Pfam" id="PF13598">
    <property type="entry name" value="DUF4139"/>
    <property type="match status" value="1"/>
</dbReference>
<feature type="coiled-coil region" evidence="1">
    <location>
        <begin position="142"/>
        <end position="173"/>
    </location>
</feature>
<comment type="caution">
    <text evidence="5">The sequence shown here is derived from an EMBL/GenBank/DDBJ whole genome shotgun (WGS) entry which is preliminary data.</text>
</comment>
<protein>
    <recommendedName>
        <fullName evidence="7">Mucoidy inhibitor A</fullName>
    </recommendedName>
</protein>
<accession>A0A8H5FFT6</accession>